<feature type="transmembrane region" description="Helical" evidence="1">
    <location>
        <begin position="85"/>
        <end position="106"/>
    </location>
</feature>
<evidence type="ECO:0000313" key="3">
    <source>
        <dbReference type="EMBL" id="PSL20069.1"/>
    </source>
</evidence>
<dbReference type="Pfam" id="PF07885">
    <property type="entry name" value="Ion_trans_2"/>
    <property type="match status" value="1"/>
</dbReference>
<dbReference type="Gene3D" id="1.10.287.70">
    <property type="match status" value="1"/>
</dbReference>
<feature type="transmembrane region" description="Helical" evidence="1">
    <location>
        <begin position="12"/>
        <end position="28"/>
    </location>
</feature>
<keyword evidence="1" id="KW-1133">Transmembrane helix</keyword>
<dbReference type="Proteomes" id="UP000240418">
    <property type="component" value="Unassembled WGS sequence"/>
</dbReference>
<dbReference type="InterPro" id="IPR013099">
    <property type="entry name" value="K_chnl_dom"/>
</dbReference>
<dbReference type="AlphaFoldDB" id="A0A2P8FEC1"/>
<evidence type="ECO:0000259" key="2">
    <source>
        <dbReference type="Pfam" id="PF07885"/>
    </source>
</evidence>
<name>A0A2P8FEC1_9RHOB</name>
<sequence>MTEKSWPLRWETLLILLLAAFIIEPIFGNATWVNLLGLALVEIVVVAAIIKSLNKTRDRGVGLFVVVAWFGTTILALLTDDAHGVVAAVSGVMLIGALFVTFRNLLEREAGDYDALVGAIFGYVLLATVWAMFYVQIERWHPGSIGFGDSADLWTSSIYFSLVTLTSLGYGDILPLSPLARITAGLEAVGGVLYMAIMIGSIVGTYRQKPTKKIE</sequence>
<gene>
    <name evidence="3" type="ORF">CLV88_104129</name>
</gene>
<keyword evidence="4" id="KW-1185">Reference proteome</keyword>
<keyword evidence="1" id="KW-0812">Transmembrane</keyword>
<feature type="transmembrane region" description="Helical" evidence="1">
    <location>
        <begin position="113"/>
        <end position="133"/>
    </location>
</feature>
<reference evidence="3 4" key="1">
    <citation type="submission" date="2018-03" db="EMBL/GenBank/DDBJ databases">
        <title>Genomic Encyclopedia of Archaeal and Bacterial Type Strains, Phase II (KMG-II): from individual species to whole genera.</title>
        <authorList>
            <person name="Goeker M."/>
        </authorList>
    </citation>
    <scope>NUCLEOTIDE SEQUENCE [LARGE SCALE GENOMIC DNA]</scope>
    <source>
        <strain evidence="3 4">DSM 100673</strain>
    </source>
</reference>
<dbReference type="OrthoDB" id="2974133at2"/>
<accession>A0A2P8FEC1</accession>
<keyword evidence="1" id="KW-0472">Membrane</keyword>
<protein>
    <submittedName>
        <fullName evidence="3">Ion channel</fullName>
    </submittedName>
</protein>
<organism evidence="3 4">
    <name type="scientific">Shimia abyssi</name>
    <dbReference type="NCBI Taxonomy" id="1662395"/>
    <lineage>
        <taxon>Bacteria</taxon>
        <taxon>Pseudomonadati</taxon>
        <taxon>Pseudomonadota</taxon>
        <taxon>Alphaproteobacteria</taxon>
        <taxon>Rhodobacterales</taxon>
        <taxon>Roseobacteraceae</taxon>
    </lineage>
</organism>
<dbReference type="SUPFAM" id="SSF81324">
    <property type="entry name" value="Voltage-gated potassium channels"/>
    <property type="match status" value="1"/>
</dbReference>
<feature type="transmembrane region" description="Helical" evidence="1">
    <location>
        <begin position="60"/>
        <end position="79"/>
    </location>
</feature>
<feature type="transmembrane region" description="Helical" evidence="1">
    <location>
        <begin position="185"/>
        <end position="206"/>
    </location>
</feature>
<feature type="transmembrane region" description="Helical" evidence="1">
    <location>
        <begin position="34"/>
        <end position="53"/>
    </location>
</feature>
<evidence type="ECO:0000313" key="4">
    <source>
        <dbReference type="Proteomes" id="UP000240418"/>
    </source>
</evidence>
<proteinExistence type="predicted"/>
<evidence type="ECO:0000256" key="1">
    <source>
        <dbReference type="SAM" id="Phobius"/>
    </source>
</evidence>
<dbReference type="RefSeq" id="WP_106608081.1">
    <property type="nucleotide sequence ID" value="NZ_PYGJ01000004.1"/>
</dbReference>
<comment type="caution">
    <text evidence="3">The sequence shown here is derived from an EMBL/GenBank/DDBJ whole genome shotgun (WGS) entry which is preliminary data.</text>
</comment>
<feature type="domain" description="Potassium channel" evidence="2">
    <location>
        <begin position="133"/>
        <end position="203"/>
    </location>
</feature>
<dbReference type="EMBL" id="PYGJ01000004">
    <property type="protein sequence ID" value="PSL20069.1"/>
    <property type="molecule type" value="Genomic_DNA"/>
</dbReference>